<protein>
    <submittedName>
        <fullName evidence="1">Uncharacterized protein</fullName>
    </submittedName>
</protein>
<comment type="caution">
    <text evidence="1">The sequence shown here is derived from an EMBL/GenBank/DDBJ whole genome shotgun (WGS) entry which is preliminary data.</text>
</comment>
<accession>A0AAJ2B9D4</accession>
<name>A0AAJ2B9D4_9HYPH</name>
<gene>
    <name evidence="1" type="ORF">QE369_002960</name>
</gene>
<dbReference type="RefSeq" id="WP_309771349.1">
    <property type="nucleotide sequence ID" value="NZ_JAVIZC010000003.1"/>
</dbReference>
<proteinExistence type="predicted"/>
<organism evidence="1 2">
    <name type="scientific">Agrobacterium larrymoorei</name>
    <dbReference type="NCBI Taxonomy" id="160699"/>
    <lineage>
        <taxon>Bacteria</taxon>
        <taxon>Pseudomonadati</taxon>
        <taxon>Pseudomonadota</taxon>
        <taxon>Alphaproteobacteria</taxon>
        <taxon>Hyphomicrobiales</taxon>
        <taxon>Rhizobiaceae</taxon>
        <taxon>Rhizobium/Agrobacterium group</taxon>
        <taxon>Agrobacterium</taxon>
    </lineage>
</organism>
<dbReference type="AlphaFoldDB" id="A0AAJ2B9D4"/>
<evidence type="ECO:0000313" key="2">
    <source>
        <dbReference type="Proteomes" id="UP001255601"/>
    </source>
</evidence>
<sequence>MSLPLHNLSEGLEALKNDLKPFLEVADDAAVEIEGSEAKKLWQVVDAMHRLARKMETELGVLRTVEAGRSIREALEQLSAEQLSGLMPGDGSNVIRPNFGGKGND</sequence>
<reference evidence="1" key="1">
    <citation type="submission" date="2023-08" db="EMBL/GenBank/DDBJ databases">
        <title>Functional and genomic diversity of the sorghum phyllosphere microbiome.</title>
        <authorList>
            <person name="Shade A."/>
        </authorList>
    </citation>
    <scope>NUCLEOTIDE SEQUENCE</scope>
    <source>
        <strain evidence="1">SORGH_AS_0974</strain>
    </source>
</reference>
<dbReference type="EMBL" id="JAVIZC010000003">
    <property type="protein sequence ID" value="MDR6102763.1"/>
    <property type="molecule type" value="Genomic_DNA"/>
</dbReference>
<dbReference type="Proteomes" id="UP001255601">
    <property type="component" value="Unassembled WGS sequence"/>
</dbReference>
<evidence type="ECO:0000313" key="1">
    <source>
        <dbReference type="EMBL" id="MDR6102763.1"/>
    </source>
</evidence>